<comment type="caution">
    <text evidence="4">The sequence shown here is derived from an EMBL/GenBank/DDBJ whole genome shotgun (WGS) entry which is preliminary data.</text>
</comment>
<evidence type="ECO:0000313" key="4">
    <source>
        <dbReference type="EMBL" id="KQB55252.1"/>
    </source>
</evidence>
<accession>A0A0N8VT64</accession>
<dbReference type="PANTHER" id="PTHR35527:SF2">
    <property type="entry name" value="HYDROLASE"/>
    <property type="match status" value="1"/>
</dbReference>
<organism evidence="4 5">
    <name type="scientific">Pseudomonas endophytica</name>
    <dbReference type="NCBI Taxonomy" id="1563157"/>
    <lineage>
        <taxon>Bacteria</taxon>
        <taxon>Pseudomonadati</taxon>
        <taxon>Pseudomonadota</taxon>
        <taxon>Gammaproteobacteria</taxon>
        <taxon>Pseudomonadales</taxon>
        <taxon>Pseudomonadaceae</taxon>
        <taxon>Pseudomonas</taxon>
    </lineage>
</organism>
<feature type="domain" description="Choloylglycine hydrolase/NAAA C-terminal" evidence="3">
    <location>
        <begin position="6"/>
        <end position="269"/>
    </location>
</feature>
<feature type="non-terminal residue" evidence="4">
    <location>
        <position position="275"/>
    </location>
</feature>
<dbReference type="SUPFAM" id="SSF56235">
    <property type="entry name" value="N-terminal nucleophile aminohydrolases (Ntn hydrolases)"/>
    <property type="match status" value="1"/>
</dbReference>
<dbReference type="Proteomes" id="UP000050342">
    <property type="component" value="Unassembled WGS sequence"/>
</dbReference>
<dbReference type="EMBL" id="LLWH01000016">
    <property type="protein sequence ID" value="KQB55252.1"/>
    <property type="molecule type" value="Genomic_DNA"/>
</dbReference>
<evidence type="ECO:0000256" key="2">
    <source>
        <dbReference type="ARBA" id="ARBA00022801"/>
    </source>
</evidence>
<evidence type="ECO:0000256" key="1">
    <source>
        <dbReference type="ARBA" id="ARBA00006625"/>
    </source>
</evidence>
<evidence type="ECO:0000313" key="5">
    <source>
        <dbReference type="Proteomes" id="UP000050342"/>
    </source>
</evidence>
<dbReference type="STRING" id="1563157.AQS70_19050"/>
<reference evidence="4 5" key="1">
    <citation type="submission" date="2015-10" db="EMBL/GenBank/DDBJ databases">
        <title>Pseudomonas helleri sp. nov. and Pseudomonas weihenstephanensis sp. nov., isolated from raw cows milk.</title>
        <authorList>
            <person name="Von Neubeck M."/>
            <person name="Huptas C."/>
            <person name="Wenning M."/>
            <person name="Scherer S."/>
        </authorList>
    </citation>
    <scope>NUCLEOTIDE SEQUENCE [LARGE SCALE GENOMIC DNA]</scope>
    <source>
        <strain evidence="4 5">BSTT44</strain>
    </source>
</reference>
<evidence type="ECO:0000259" key="3">
    <source>
        <dbReference type="Pfam" id="PF02275"/>
    </source>
</evidence>
<proteinExistence type="inferred from homology"/>
<name>A0A0N8VT64_9PSED</name>
<dbReference type="InterPro" id="IPR052193">
    <property type="entry name" value="Peptidase_C59"/>
</dbReference>
<dbReference type="Gene3D" id="3.60.60.10">
    <property type="entry name" value="Penicillin V Acylase, Chain A"/>
    <property type="match status" value="1"/>
</dbReference>
<comment type="similarity">
    <text evidence="1">Belongs to the peptidase C59 family.</text>
</comment>
<dbReference type="InterPro" id="IPR029132">
    <property type="entry name" value="CBAH/NAAA_C"/>
</dbReference>
<sequence>MTTLACSSLAITDKENNLYHGRTLELSESLPSWLTFYPVNTLFQKKTPEGKNGISYKAKYDILAITVEVFDDGNNHNVLQGQNNGGLSFSANMMDEVYLAPLDAADYAKAVPVTSLGEWALSNFSTVSEVKQSISDGKFWAPALKDFGGLKSPLHYAFYDKAGGSIVVEAKEGKLHVYDNPTRVMTNGPDFPWHLTNLNNYTQLTNIDRSSSVLGGIKVSQPDSGIATSMLPSSNTSVGRFIRGVYYTTYAQKAGGSKESMNTLSHIMHRFARTT</sequence>
<dbReference type="AlphaFoldDB" id="A0A0N8VT64"/>
<protein>
    <submittedName>
        <fullName evidence="4">Hydrolase</fullName>
    </submittedName>
</protein>
<dbReference type="PANTHER" id="PTHR35527">
    <property type="entry name" value="CHOLOYLGLYCINE HYDROLASE"/>
    <property type="match status" value="1"/>
</dbReference>
<dbReference type="Pfam" id="PF02275">
    <property type="entry name" value="CBAH"/>
    <property type="match status" value="1"/>
</dbReference>
<dbReference type="InterPro" id="IPR029055">
    <property type="entry name" value="Ntn_hydrolases_N"/>
</dbReference>
<dbReference type="GO" id="GO:0016787">
    <property type="term" value="F:hydrolase activity"/>
    <property type="evidence" value="ECO:0007669"/>
    <property type="project" value="UniProtKB-KW"/>
</dbReference>
<keyword evidence="2 4" id="KW-0378">Hydrolase</keyword>
<gene>
    <name evidence="4" type="ORF">AQS70_19050</name>
</gene>
<keyword evidence="5" id="KW-1185">Reference proteome</keyword>